<dbReference type="EMBL" id="KQ483970">
    <property type="protein sequence ID" value="KYP38740.1"/>
    <property type="molecule type" value="Genomic_DNA"/>
</dbReference>
<evidence type="ECO:0000256" key="10">
    <source>
        <dbReference type="RuleBase" id="RU003682"/>
    </source>
</evidence>
<evidence type="ECO:0000313" key="12">
    <source>
        <dbReference type="EMBL" id="KYP38740.1"/>
    </source>
</evidence>
<dbReference type="GO" id="GO:0046872">
    <property type="term" value="F:metal ion binding"/>
    <property type="evidence" value="ECO:0007669"/>
    <property type="project" value="UniProtKB-KW"/>
</dbReference>
<reference evidence="12" key="1">
    <citation type="journal article" date="2012" name="Nat. Biotechnol.">
        <title>Draft genome sequence of pigeonpea (Cajanus cajan), an orphan legume crop of resource-poor farmers.</title>
        <authorList>
            <person name="Varshney R.K."/>
            <person name="Chen W."/>
            <person name="Li Y."/>
            <person name="Bharti A.K."/>
            <person name="Saxena R.K."/>
            <person name="Schlueter J.A."/>
            <person name="Donoghue M.T."/>
            <person name="Azam S."/>
            <person name="Fan G."/>
            <person name="Whaley A.M."/>
            <person name="Farmer A.D."/>
            <person name="Sheridan J."/>
            <person name="Iwata A."/>
            <person name="Tuteja R."/>
            <person name="Penmetsa R.V."/>
            <person name="Wu W."/>
            <person name="Upadhyaya H.D."/>
            <person name="Yang S.P."/>
            <person name="Shah T."/>
            <person name="Saxena K.B."/>
            <person name="Michael T."/>
            <person name="McCombie W.R."/>
            <person name="Yang B."/>
            <person name="Zhang G."/>
            <person name="Yang H."/>
            <person name="Wang J."/>
            <person name="Spillane C."/>
            <person name="Cook D.R."/>
            <person name="May G.D."/>
            <person name="Xu X."/>
            <person name="Jackson S.A."/>
        </authorList>
    </citation>
    <scope>NUCLEOTIDE SEQUENCE [LARGE SCALE GENOMIC DNA]</scope>
</reference>
<evidence type="ECO:0000256" key="4">
    <source>
        <dbReference type="ARBA" id="ARBA00022490"/>
    </source>
</evidence>
<evidence type="ECO:0000256" key="6">
    <source>
        <dbReference type="ARBA" id="ARBA00022896"/>
    </source>
</evidence>
<dbReference type="PROSITE" id="PS51471">
    <property type="entry name" value="FE2OG_OXY"/>
    <property type="match status" value="1"/>
</dbReference>
<keyword evidence="13" id="KW-1185">Reference proteome</keyword>
<dbReference type="InterPro" id="IPR026992">
    <property type="entry name" value="DIOX_N"/>
</dbReference>
<gene>
    <name evidence="12" type="ORF">KK1_039989</name>
</gene>
<keyword evidence="4" id="KW-0963">Cytoplasm</keyword>
<keyword evidence="10" id="KW-0560">Oxidoreductase</keyword>
<dbReference type="InterPro" id="IPR050295">
    <property type="entry name" value="Plant_2OG-oxidoreductases"/>
</dbReference>
<evidence type="ECO:0000256" key="7">
    <source>
        <dbReference type="ARBA" id="ARBA00023004"/>
    </source>
</evidence>
<evidence type="ECO:0000259" key="11">
    <source>
        <dbReference type="PROSITE" id="PS51471"/>
    </source>
</evidence>
<dbReference type="AlphaFoldDB" id="A0A151R7Z2"/>
<dbReference type="PANTHER" id="PTHR47991">
    <property type="entry name" value="OXOGLUTARATE/IRON-DEPENDENT DIOXYGENASE"/>
    <property type="match status" value="1"/>
</dbReference>
<dbReference type="FunFam" id="2.60.120.330:FF:000015">
    <property type="entry name" value="Protein DMR6-LIKE OXYGENASE 1"/>
    <property type="match status" value="1"/>
</dbReference>
<dbReference type="GO" id="GO:0005737">
    <property type="term" value="C:cytoplasm"/>
    <property type="evidence" value="ECO:0007669"/>
    <property type="project" value="UniProtKB-SubCell"/>
</dbReference>
<feature type="domain" description="Fe2OG dioxygenase" evidence="11">
    <location>
        <begin position="191"/>
        <end position="291"/>
    </location>
</feature>
<dbReference type="GO" id="GO:0016491">
    <property type="term" value="F:oxidoreductase activity"/>
    <property type="evidence" value="ECO:0007669"/>
    <property type="project" value="UniProtKB-KW"/>
</dbReference>
<keyword evidence="8" id="KW-0539">Nucleus</keyword>
<protein>
    <submittedName>
        <fullName evidence="12">Protein SRG1</fullName>
    </submittedName>
</protein>
<dbReference type="InterPro" id="IPR044861">
    <property type="entry name" value="IPNS-like_FE2OG_OXY"/>
</dbReference>
<comment type="function">
    <text evidence="9">Involved in the regulation of shoot development and salicylic acid (SA) homeostasis.</text>
</comment>
<dbReference type="SUPFAM" id="SSF51197">
    <property type="entry name" value="Clavaminate synthase-like"/>
    <property type="match status" value="1"/>
</dbReference>
<dbReference type="InterPro" id="IPR005123">
    <property type="entry name" value="Oxoglu/Fe-dep_dioxygenase_dom"/>
</dbReference>
<dbReference type="OMA" id="YIHKRMN"/>
<evidence type="ECO:0000256" key="5">
    <source>
        <dbReference type="ARBA" id="ARBA00022723"/>
    </source>
</evidence>
<dbReference type="GO" id="GO:0005634">
    <property type="term" value="C:nucleus"/>
    <property type="evidence" value="ECO:0007669"/>
    <property type="project" value="UniProtKB-SubCell"/>
</dbReference>
<evidence type="ECO:0000256" key="8">
    <source>
        <dbReference type="ARBA" id="ARBA00023242"/>
    </source>
</evidence>
<dbReference type="OrthoDB" id="288590at2759"/>
<evidence type="ECO:0000256" key="9">
    <source>
        <dbReference type="ARBA" id="ARBA00059922"/>
    </source>
</evidence>
<comment type="similarity">
    <text evidence="3 10">Belongs to the iron/ascorbate-dependent oxidoreductase family.</text>
</comment>
<evidence type="ECO:0000313" key="13">
    <source>
        <dbReference type="Proteomes" id="UP000075243"/>
    </source>
</evidence>
<comment type="subcellular location">
    <subcellularLocation>
        <location evidence="2">Cytoplasm</location>
    </subcellularLocation>
    <subcellularLocation>
        <location evidence="1">Nucleus</location>
    </subcellularLocation>
</comment>
<dbReference type="Gene3D" id="2.60.120.330">
    <property type="entry name" value="B-lactam Antibiotic, Isopenicillin N Synthase, Chain"/>
    <property type="match status" value="1"/>
</dbReference>
<keyword evidence="5 10" id="KW-0479">Metal-binding</keyword>
<proteinExistence type="inferred from homology"/>
<name>A0A151R7Z2_CAJCA</name>
<dbReference type="Proteomes" id="UP000075243">
    <property type="component" value="Unassembled WGS sequence"/>
</dbReference>
<organism evidence="12 13">
    <name type="scientific">Cajanus cajan</name>
    <name type="common">Pigeon pea</name>
    <name type="synonym">Cajanus indicus</name>
    <dbReference type="NCBI Taxonomy" id="3821"/>
    <lineage>
        <taxon>Eukaryota</taxon>
        <taxon>Viridiplantae</taxon>
        <taxon>Streptophyta</taxon>
        <taxon>Embryophyta</taxon>
        <taxon>Tracheophyta</taxon>
        <taxon>Spermatophyta</taxon>
        <taxon>Magnoliopsida</taxon>
        <taxon>eudicotyledons</taxon>
        <taxon>Gunneridae</taxon>
        <taxon>Pentapetalae</taxon>
        <taxon>rosids</taxon>
        <taxon>fabids</taxon>
        <taxon>Fabales</taxon>
        <taxon>Fabaceae</taxon>
        <taxon>Papilionoideae</taxon>
        <taxon>50 kb inversion clade</taxon>
        <taxon>NPAAA clade</taxon>
        <taxon>indigoferoid/millettioid clade</taxon>
        <taxon>Phaseoleae</taxon>
        <taxon>Cajanus</taxon>
    </lineage>
</organism>
<keyword evidence="7 10" id="KW-0408">Iron</keyword>
<dbReference type="GO" id="GO:0031418">
    <property type="term" value="F:L-ascorbic acid binding"/>
    <property type="evidence" value="ECO:0007669"/>
    <property type="project" value="UniProtKB-KW"/>
</dbReference>
<dbReference type="Gramene" id="C.cajan_38217.t">
    <property type="protein sequence ID" value="C.cajan_38217.t"/>
    <property type="gene ID" value="C.cajan_38217"/>
</dbReference>
<evidence type="ECO:0000256" key="2">
    <source>
        <dbReference type="ARBA" id="ARBA00004496"/>
    </source>
</evidence>
<evidence type="ECO:0000256" key="1">
    <source>
        <dbReference type="ARBA" id="ARBA00004123"/>
    </source>
</evidence>
<dbReference type="Pfam" id="PF14226">
    <property type="entry name" value="DIOX_N"/>
    <property type="match status" value="1"/>
</dbReference>
<evidence type="ECO:0000256" key="3">
    <source>
        <dbReference type="ARBA" id="ARBA00008056"/>
    </source>
</evidence>
<accession>A0A151R7Z2</accession>
<dbReference type="Pfam" id="PF03171">
    <property type="entry name" value="2OG-FeII_Oxy"/>
    <property type="match status" value="1"/>
</dbReference>
<keyword evidence="6" id="KW-0847">Vitamin C</keyword>
<sequence length="340" mass="38527">MFSVKELVESNCLRSVPLNYVCLENPQDSSLYCENENVPTIDFSQLTSSNLSERSKAIQQLGDACRDWGFFMLINHGVSETLRDEVLRASQKFFDLTEEEKKEYAGGKLFDPIKYGTSFNVMVDKTHFWRDYLKCYVHPHFNAPSKPPGLSETLEEYSTKGREVIEELLKGISLSLCLEENYIHRRMKLDLGSQLLVINCYPPCPKPELVMGLPAHTDHGLLTLLMQNDLAGLHIQHNGKWIPIHPLPNSFLINTGDHMEILTNGKYKSVVHRAVTNTKGTRISVGTAHGPCLDTDVGPAPEMVSDDNPAAYRAIKYRDYMQLQQNHQLDGKSCLDRIRT</sequence>
<dbReference type="InterPro" id="IPR027443">
    <property type="entry name" value="IPNS-like_sf"/>
</dbReference>